<protein>
    <submittedName>
        <fullName evidence="1">Uncharacterized protein</fullName>
    </submittedName>
</protein>
<reference evidence="1 2" key="1">
    <citation type="journal article" date="2020" name="Cell">
        <title>Large-Scale Comparative Analyses of Tick Genomes Elucidate Their Genetic Diversity and Vector Capacities.</title>
        <authorList>
            <consortium name="Tick Genome and Microbiome Consortium (TIGMIC)"/>
            <person name="Jia N."/>
            <person name="Wang J."/>
            <person name="Shi W."/>
            <person name="Du L."/>
            <person name="Sun Y."/>
            <person name="Zhan W."/>
            <person name="Jiang J.F."/>
            <person name="Wang Q."/>
            <person name="Zhang B."/>
            <person name="Ji P."/>
            <person name="Bell-Sakyi L."/>
            <person name="Cui X.M."/>
            <person name="Yuan T.T."/>
            <person name="Jiang B.G."/>
            <person name="Yang W.F."/>
            <person name="Lam T.T."/>
            <person name="Chang Q.C."/>
            <person name="Ding S.J."/>
            <person name="Wang X.J."/>
            <person name="Zhu J.G."/>
            <person name="Ruan X.D."/>
            <person name="Zhao L."/>
            <person name="Wei J.T."/>
            <person name="Ye R.Z."/>
            <person name="Que T.C."/>
            <person name="Du C.H."/>
            <person name="Zhou Y.H."/>
            <person name="Cheng J.X."/>
            <person name="Dai P.F."/>
            <person name="Guo W.B."/>
            <person name="Han X.H."/>
            <person name="Huang E.J."/>
            <person name="Li L.F."/>
            <person name="Wei W."/>
            <person name="Gao Y.C."/>
            <person name="Liu J.Z."/>
            <person name="Shao H.Z."/>
            <person name="Wang X."/>
            <person name="Wang C.C."/>
            <person name="Yang T.C."/>
            <person name="Huo Q.B."/>
            <person name="Li W."/>
            <person name="Chen H.Y."/>
            <person name="Chen S.E."/>
            <person name="Zhou L.G."/>
            <person name="Ni X.B."/>
            <person name="Tian J.H."/>
            <person name="Sheng Y."/>
            <person name="Liu T."/>
            <person name="Pan Y.S."/>
            <person name="Xia L.Y."/>
            <person name="Li J."/>
            <person name="Zhao F."/>
            <person name="Cao W.C."/>
        </authorList>
    </citation>
    <scope>NUCLEOTIDE SEQUENCE [LARGE SCALE GENOMIC DNA]</scope>
    <source>
        <strain evidence="1">Iper-2018</strain>
    </source>
</reference>
<sequence length="385" mass="44485">MHRKPGIFKIYAGMNPIVFLCTPEAAAPLLASNTNLKKSMNYRKLHSWLGPDGLLTSFGQTWKFHRKLVTPAFHFRVLENFLPIINEQADRLVDKLQEYAGGQAITLHHILSKCALNVICETAMGLKLHERGVSAIADEYEKDVELVLKLYMKRIMQPWMWADFVYAATTSGRQYAKLVKRLHSFTKKVILNRQSGFAAGRRKLEDDAFHEPKTSEKRLAFLDLLSNHYRKEMITIEDVRQEVDTFMFAGHDTVTQSLTWTLFVLGIYPDVQSKVHEELDLIFAQDMTRGITRADIADLSYLDRVIKETLRVFPTAPWFGRALTEEIEIGQKFALMELKVTLAKLLRRYQVKSCHQRDDLLLMADMLLRTRKPIKFQLTDRLAPQ</sequence>
<evidence type="ECO:0000313" key="1">
    <source>
        <dbReference type="EMBL" id="KAG0430511.1"/>
    </source>
</evidence>
<proteinExistence type="predicted"/>
<evidence type="ECO:0000313" key="2">
    <source>
        <dbReference type="Proteomes" id="UP000805193"/>
    </source>
</evidence>
<comment type="caution">
    <text evidence="1">The sequence shown here is derived from an EMBL/GenBank/DDBJ whole genome shotgun (WGS) entry which is preliminary data.</text>
</comment>
<gene>
    <name evidence="1" type="ORF">HPB47_022638</name>
</gene>
<name>A0AC60Q972_IXOPE</name>
<organism evidence="1 2">
    <name type="scientific">Ixodes persulcatus</name>
    <name type="common">Taiga tick</name>
    <dbReference type="NCBI Taxonomy" id="34615"/>
    <lineage>
        <taxon>Eukaryota</taxon>
        <taxon>Metazoa</taxon>
        <taxon>Ecdysozoa</taxon>
        <taxon>Arthropoda</taxon>
        <taxon>Chelicerata</taxon>
        <taxon>Arachnida</taxon>
        <taxon>Acari</taxon>
        <taxon>Parasitiformes</taxon>
        <taxon>Ixodida</taxon>
        <taxon>Ixodoidea</taxon>
        <taxon>Ixodidae</taxon>
        <taxon>Ixodinae</taxon>
        <taxon>Ixodes</taxon>
    </lineage>
</organism>
<keyword evidence="2" id="KW-1185">Reference proteome</keyword>
<accession>A0AC60Q972</accession>
<dbReference type="EMBL" id="JABSTQ010009318">
    <property type="protein sequence ID" value="KAG0430511.1"/>
    <property type="molecule type" value="Genomic_DNA"/>
</dbReference>
<dbReference type="Proteomes" id="UP000805193">
    <property type="component" value="Unassembled WGS sequence"/>
</dbReference>